<dbReference type="AlphaFoldDB" id="A0AA96LCI8"/>
<dbReference type="SUPFAM" id="SSF51161">
    <property type="entry name" value="Trimeric LpxA-like enzymes"/>
    <property type="match status" value="1"/>
</dbReference>
<evidence type="ECO:0000313" key="4">
    <source>
        <dbReference type="Proteomes" id="UP001305702"/>
    </source>
</evidence>
<accession>A0AA96LCI8</accession>
<dbReference type="Gene3D" id="2.160.10.10">
    <property type="entry name" value="Hexapeptide repeat proteins"/>
    <property type="match status" value="1"/>
</dbReference>
<dbReference type="GO" id="GO:0008374">
    <property type="term" value="F:O-acyltransferase activity"/>
    <property type="evidence" value="ECO:0007669"/>
    <property type="project" value="TreeGrafter"/>
</dbReference>
<comment type="similarity">
    <text evidence="1">Belongs to the transferase hexapeptide repeat family.</text>
</comment>
<dbReference type="KEGG" id="paun:MJA45_24870"/>
<dbReference type="InterPro" id="IPR051159">
    <property type="entry name" value="Hexapeptide_acetyltransf"/>
</dbReference>
<reference evidence="3 4" key="1">
    <citation type="submission" date="2022-02" db="EMBL/GenBank/DDBJ databases">
        <title>Paenibacillus sp. MBLB1776 Whole Genome Shotgun Sequencing.</title>
        <authorList>
            <person name="Hwang C.Y."/>
            <person name="Cho E.-S."/>
            <person name="Seo M.-J."/>
        </authorList>
    </citation>
    <scope>NUCLEOTIDE SEQUENCE [LARGE SCALE GENOMIC DNA]</scope>
    <source>
        <strain evidence="3 4">MBLB1776</strain>
    </source>
</reference>
<dbReference type="Pfam" id="PF00132">
    <property type="entry name" value="Hexapep"/>
    <property type="match status" value="1"/>
</dbReference>
<protein>
    <submittedName>
        <fullName evidence="3">Acyltransferase</fullName>
        <ecNumber evidence="3">2.3.1.-</ecNumber>
    </submittedName>
</protein>
<keyword evidence="3" id="KW-0012">Acyltransferase</keyword>
<evidence type="ECO:0000256" key="1">
    <source>
        <dbReference type="ARBA" id="ARBA00007274"/>
    </source>
</evidence>
<dbReference type="RefSeq" id="WP_315604589.1">
    <property type="nucleotide sequence ID" value="NZ_CP130318.1"/>
</dbReference>
<evidence type="ECO:0000256" key="2">
    <source>
        <dbReference type="ARBA" id="ARBA00022679"/>
    </source>
</evidence>
<keyword evidence="4" id="KW-1185">Reference proteome</keyword>
<dbReference type="InterPro" id="IPR001451">
    <property type="entry name" value="Hexapep"/>
</dbReference>
<evidence type="ECO:0000313" key="3">
    <source>
        <dbReference type="EMBL" id="WNQ10815.1"/>
    </source>
</evidence>
<dbReference type="GO" id="GO:0005829">
    <property type="term" value="C:cytosol"/>
    <property type="evidence" value="ECO:0007669"/>
    <property type="project" value="TreeGrafter"/>
</dbReference>
<sequence length="190" mass="20124">MNDKIRSQLHKLFVNVVAASVLTPSSVRARIYRAFGIRTETTFLGPRCFFSGSRVHIGEGAFVNTGCFFENHGEITIGRNSSLGMEVMLCASTHEMGGPDKRAGTPVGKPIVIGDGVWIGTRATVLPGVRIGDGCVIAAGAVVTKDCAPHGIYAGTPARRVKELAGPAQAEFGQTEFVVPEPVVRGRKTS</sequence>
<name>A0AA96LCI8_9BACL</name>
<dbReference type="InterPro" id="IPR011004">
    <property type="entry name" value="Trimer_LpxA-like_sf"/>
</dbReference>
<organism evidence="3 4">
    <name type="scientific">Paenibacillus aurantius</name>
    <dbReference type="NCBI Taxonomy" id="2918900"/>
    <lineage>
        <taxon>Bacteria</taxon>
        <taxon>Bacillati</taxon>
        <taxon>Bacillota</taxon>
        <taxon>Bacilli</taxon>
        <taxon>Bacillales</taxon>
        <taxon>Paenibacillaceae</taxon>
        <taxon>Paenibacillus</taxon>
    </lineage>
</organism>
<dbReference type="Proteomes" id="UP001305702">
    <property type="component" value="Chromosome"/>
</dbReference>
<dbReference type="EC" id="2.3.1.-" evidence="3"/>
<dbReference type="PANTHER" id="PTHR23416:SF23">
    <property type="entry name" value="ACETYLTRANSFERASE C18B11.09C-RELATED"/>
    <property type="match status" value="1"/>
</dbReference>
<dbReference type="CDD" id="cd04647">
    <property type="entry name" value="LbH_MAT_like"/>
    <property type="match status" value="1"/>
</dbReference>
<keyword evidence="2 3" id="KW-0808">Transferase</keyword>
<dbReference type="EMBL" id="CP130318">
    <property type="protein sequence ID" value="WNQ10815.1"/>
    <property type="molecule type" value="Genomic_DNA"/>
</dbReference>
<gene>
    <name evidence="3" type="ORF">MJA45_24870</name>
</gene>
<dbReference type="PANTHER" id="PTHR23416">
    <property type="entry name" value="SIALIC ACID SYNTHASE-RELATED"/>
    <property type="match status" value="1"/>
</dbReference>
<proteinExistence type="inferred from homology"/>